<evidence type="ECO:0000259" key="11">
    <source>
        <dbReference type="PROSITE" id="PS50885"/>
    </source>
</evidence>
<dbReference type="InterPro" id="IPR024478">
    <property type="entry name" value="HlyB_4HB_MCP"/>
</dbReference>
<evidence type="ECO:0000259" key="9">
    <source>
        <dbReference type="PROSITE" id="PS50112"/>
    </source>
</evidence>
<dbReference type="InterPro" id="IPR035965">
    <property type="entry name" value="PAS-like_dom_sf"/>
</dbReference>
<dbReference type="SMART" id="SM00283">
    <property type="entry name" value="MA"/>
    <property type="match status" value="1"/>
</dbReference>
<dbReference type="GO" id="GO:0005886">
    <property type="term" value="C:plasma membrane"/>
    <property type="evidence" value="ECO:0007669"/>
    <property type="project" value="UniProtKB-SubCell"/>
</dbReference>
<evidence type="ECO:0000259" key="8">
    <source>
        <dbReference type="PROSITE" id="PS50111"/>
    </source>
</evidence>
<feature type="transmembrane region" description="Helical" evidence="7">
    <location>
        <begin position="342"/>
        <end position="367"/>
    </location>
</feature>
<feature type="region of interest" description="Disordered" evidence="6">
    <location>
        <begin position="660"/>
        <end position="685"/>
    </location>
</feature>
<keyword evidence="3 5" id="KW-0807">Transducer</keyword>
<dbReference type="InterPro" id="IPR000727">
    <property type="entry name" value="T_SNARE_dom"/>
</dbReference>
<reference evidence="12 13" key="1">
    <citation type="journal article" date="2017" name="Syst. Appl. Microbiol.">
        <title>Soybeans inoculated with root zone soils of Canadian native legumes harbour diverse and novel Bradyrhizobium spp. that possess agricultural potential.</title>
        <authorList>
            <person name="Bromfield E.S.P."/>
            <person name="Cloutier S."/>
            <person name="Tambong J.T."/>
            <person name="Tran Thi T.V."/>
        </authorList>
    </citation>
    <scope>NUCLEOTIDE SEQUENCE [LARGE SCALE GENOMIC DNA]</scope>
    <source>
        <strain evidence="12 13">39S1MB</strain>
    </source>
</reference>
<dbReference type="Gene3D" id="3.30.450.20">
    <property type="entry name" value="PAS domain"/>
    <property type="match status" value="1"/>
</dbReference>
<dbReference type="OrthoDB" id="266313at2"/>
<dbReference type="NCBIfam" id="TIGR00229">
    <property type="entry name" value="sensory_box"/>
    <property type="match status" value="1"/>
</dbReference>
<dbReference type="PANTHER" id="PTHR32089">
    <property type="entry name" value="METHYL-ACCEPTING CHEMOTAXIS PROTEIN MCPB"/>
    <property type="match status" value="1"/>
</dbReference>
<feature type="compositionally biased region" description="Polar residues" evidence="6">
    <location>
        <begin position="660"/>
        <end position="682"/>
    </location>
</feature>
<evidence type="ECO:0000256" key="4">
    <source>
        <dbReference type="ARBA" id="ARBA00029447"/>
    </source>
</evidence>
<keyword evidence="7" id="KW-1133">Transmembrane helix</keyword>
<dbReference type="InterPro" id="IPR004089">
    <property type="entry name" value="MCPsignal_dom"/>
</dbReference>
<dbReference type="PROSITE" id="PS50885">
    <property type="entry name" value="HAMP"/>
    <property type="match status" value="1"/>
</dbReference>
<evidence type="ECO:0000256" key="6">
    <source>
        <dbReference type="SAM" id="MobiDB-lite"/>
    </source>
</evidence>
<comment type="similarity">
    <text evidence="4">Belongs to the methyl-accepting chemotaxis (MCP) protein family.</text>
</comment>
<dbReference type="Gene3D" id="1.10.287.950">
    <property type="entry name" value="Methyl-accepting chemotaxis protein"/>
    <property type="match status" value="1"/>
</dbReference>
<evidence type="ECO:0000313" key="13">
    <source>
        <dbReference type="Proteomes" id="UP000215884"/>
    </source>
</evidence>
<evidence type="ECO:0000256" key="3">
    <source>
        <dbReference type="ARBA" id="ARBA00023224"/>
    </source>
</evidence>
<dbReference type="SMART" id="SM00304">
    <property type="entry name" value="HAMP"/>
    <property type="match status" value="1"/>
</dbReference>
<keyword evidence="7" id="KW-0812">Transmembrane</keyword>
<gene>
    <name evidence="12" type="ORF">CIT40_03370</name>
</gene>
<dbReference type="InterPro" id="IPR000014">
    <property type="entry name" value="PAS"/>
</dbReference>
<dbReference type="CDD" id="cd06225">
    <property type="entry name" value="HAMP"/>
    <property type="match status" value="1"/>
</dbReference>
<evidence type="ECO:0000256" key="7">
    <source>
        <dbReference type="SAM" id="Phobius"/>
    </source>
</evidence>
<comment type="subcellular location">
    <subcellularLocation>
        <location evidence="1">Cell inner membrane</location>
        <topology evidence="1">Multi-pass membrane protein</topology>
    </subcellularLocation>
</comment>
<dbReference type="InterPro" id="IPR003660">
    <property type="entry name" value="HAMP_dom"/>
</dbReference>
<feature type="domain" description="Methyl-accepting transducer" evidence="8">
    <location>
        <begin position="460"/>
        <end position="696"/>
    </location>
</feature>
<dbReference type="PANTHER" id="PTHR32089:SF112">
    <property type="entry name" value="LYSOZYME-LIKE PROTEIN-RELATED"/>
    <property type="match status" value="1"/>
</dbReference>
<dbReference type="Proteomes" id="UP000215884">
    <property type="component" value="Chromosome"/>
</dbReference>
<evidence type="ECO:0000256" key="1">
    <source>
        <dbReference type="ARBA" id="ARBA00004429"/>
    </source>
</evidence>
<accession>A0A2U8PN24</accession>
<feature type="domain" description="PAS" evidence="9">
    <location>
        <begin position="25"/>
        <end position="76"/>
    </location>
</feature>
<evidence type="ECO:0000313" key="12">
    <source>
        <dbReference type="EMBL" id="AWL99149.1"/>
    </source>
</evidence>
<dbReference type="Gene3D" id="6.10.340.10">
    <property type="match status" value="1"/>
</dbReference>
<evidence type="ECO:0000256" key="2">
    <source>
        <dbReference type="ARBA" id="ARBA00022519"/>
    </source>
</evidence>
<evidence type="ECO:0000256" key="5">
    <source>
        <dbReference type="PROSITE-ProRule" id="PRU00284"/>
    </source>
</evidence>
<dbReference type="SUPFAM" id="SSF55785">
    <property type="entry name" value="PYP-like sensor domain (PAS domain)"/>
    <property type="match status" value="1"/>
</dbReference>
<evidence type="ECO:0000259" key="10">
    <source>
        <dbReference type="PROSITE" id="PS50192"/>
    </source>
</evidence>
<dbReference type="EMBL" id="CP029426">
    <property type="protein sequence ID" value="AWL99149.1"/>
    <property type="molecule type" value="Genomic_DNA"/>
</dbReference>
<sequence>MRTNLPVTATEYPLTDETLIVSKTDLKGKLTYFNDQFVQASGFAEQDLIGQPHNIVRHPDMPPEAFSNLWETLKSGKPWAGAVKNRRKNGDYYWVLASATPIWEGDRVVGYMSIRTKLPREQREQAEQVYAAIREKKAGAFKIEAGMIRRRSIFDVLAPFTRSFKARLTTMVGGLAAAMLIIGVVGLAGMSEGNQRAKSIYEDRSVPLAQLFEINDRMQDNSLVMLRSAIEGRNRRDLAEVQSAVTANIERINKLWSDYMSTYLTPEEKSVAESFTPKRIEFVERGLKPALAMLANERYDELNAHMAGRAAELFRVAKTDMDRLVSIQIKEAKAEYDAAETAFFFAKIAVIATLCLGLVLAACFSFATIRAIARPLVHLNEIMSKIAQGVFNSRVNVERDDEVGVALRNLQALQAKLGFDREAQRDMEARAAAQRQADMHALAGEFEVAVGNIIETVACAATELEASARTLTNTADSTQQLSIAVAAASEEASTNVQSVASATEEMSSSVTEISHRVQDSAKMAAEAVNQTRQTNDRVGELSRAATRIGDVVELINTIAGQTNLLALNATIEAARAGDAGRGFAVVASEVKALAEQTARATGEISQQVTGIQVATQESVIAIGAIGVTIGRLSEISAAVAAAVEEQGAATQEISRNVQQAAQGTQDVSSNITDVQRGASETGSASSQVLSSAQSLSVESNRLKTEVDKFLANIRAA</sequence>
<dbReference type="PROSITE" id="PS50112">
    <property type="entry name" value="PAS"/>
    <property type="match status" value="1"/>
</dbReference>
<keyword evidence="2" id="KW-1003">Cell membrane</keyword>
<dbReference type="Pfam" id="PF00015">
    <property type="entry name" value="MCPsignal"/>
    <property type="match status" value="1"/>
</dbReference>
<protein>
    <submittedName>
        <fullName evidence="12">PAS domain-containing protein</fullName>
    </submittedName>
</protein>
<feature type="transmembrane region" description="Helical" evidence="7">
    <location>
        <begin position="168"/>
        <end position="190"/>
    </location>
</feature>
<dbReference type="RefSeq" id="WP_094896020.1">
    <property type="nucleotide sequence ID" value="NZ_CP029426.2"/>
</dbReference>
<dbReference type="GO" id="GO:0007165">
    <property type="term" value="P:signal transduction"/>
    <property type="evidence" value="ECO:0007669"/>
    <property type="project" value="UniProtKB-KW"/>
</dbReference>
<dbReference type="CDD" id="cd00130">
    <property type="entry name" value="PAS"/>
    <property type="match status" value="1"/>
</dbReference>
<dbReference type="AlphaFoldDB" id="A0A2U8PN24"/>
<feature type="domain" description="T-SNARE coiled-coil homology" evidence="10">
    <location>
        <begin position="612"/>
        <end position="674"/>
    </location>
</feature>
<dbReference type="PROSITE" id="PS50111">
    <property type="entry name" value="CHEMOTAXIS_TRANSDUC_2"/>
    <property type="match status" value="1"/>
</dbReference>
<dbReference type="KEGG" id="brq:CIT40_03370"/>
<keyword evidence="2" id="KW-0997">Cell inner membrane</keyword>
<dbReference type="SUPFAM" id="SSF58104">
    <property type="entry name" value="Methyl-accepting chemotaxis protein (MCP) signaling domain"/>
    <property type="match status" value="1"/>
</dbReference>
<feature type="domain" description="HAMP" evidence="11">
    <location>
        <begin position="370"/>
        <end position="422"/>
    </location>
</feature>
<organism evidence="12 13">
    <name type="scientific">Bradyrhizobium amphicarpaeae</name>
    <dbReference type="NCBI Taxonomy" id="1404768"/>
    <lineage>
        <taxon>Bacteria</taxon>
        <taxon>Pseudomonadati</taxon>
        <taxon>Pseudomonadota</taxon>
        <taxon>Alphaproteobacteria</taxon>
        <taxon>Hyphomicrobiales</taxon>
        <taxon>Nitrobacteraceae</taxon>
        <taxon>Bradyrhizobium</taxon>
    </lineage>
</organism>
<reference evidence="12 13" key="2">
    <citation type="journal article" date="2019" name="Int. J. Syst. Evol. Microbiol.">
        <title>Description and complete genome sequence of Bradyrhizobium amphicarpaeae sp. nov., harbouring photosystem and nitrogen-fixation genes.</title>
        <authorList>
            <person name="Bromfield E.S.P."/>
            <person name="Cloutier S."/>
            <person name="Nguyen H.D.T."/>
        </authorList>
    </citation>
    <scope>NUCLEOTIDE SEQUENCE [LARGE SCALE GENOMIC DNA]</scope>
    <source>
        <strain evidence="12 13">39S1MB</strain>
    </source>
</reference>
<dbReference type="Pfam" id="PF08447">
    <property type="entry name" value="PAS_3"/>
    <property type="match status" value="1"/>
</dbReference>
<proteinExistence type="inferred from homology"/>
<keyword evidence="13" id="KW-1185">Reference proteome</keyword>
<name>A0A2U8PN24_9BRAD</name>
<dbReference type="Pfam" id="PF12729">
    <property type="entry name" value="4HB_MCP_1"/>
    <property type="match status" value="1"/>
</dbReference>
<dbReference type="InterPro" id="IPR013655">
    <property type="entry name" value="PAS_fold_3"/>
</dbReference>
<dbReference type="PROSITE" id="PS50192">
    <property type="entry name" value="T_SNARE"/>
    <property type="match status" value="1"/>
</dbReference>
<dbReference type="SUPFAM" id="SSF158472">
    <property type="entry name" value="HAMP domain-like"/>
    <property type="match status" value="1"/>
</dbReference>
<dbReference type="Pfam" id="PF00672">
    <property type="entry name" value="HAMP"/>
    <property type="match status" value="1"/>
</dbReference>
<keyword evidence="7" id="KW-0472">Membrane</keyword>